<dbReference type="AlphaFoldDB" id="A0A095X5J8"/>
<dbReference type="PANTHER" id="PTHR42734:SF17">
    <property type="entry name" value="METAL TRANSPORT SYSTEM ATP-BINDING PROTEIN TM_0124-RELATED"/>
    <property type="match status" value="1"/>
</dbReference>
<dbReference type="GO" id="GO:0005524">
    <property type="term" value="F:ATP binding"/>
    <property type="evidence" value="ECO:0007669"/>
    <property type="project" value="UniProtKB-KW"/>
</dbReference>
<dbReference type="RefSeq" id="WP_037326544.1">
    <property type="nucleotide sequence ID" value="NZ_JRMW01000023.1"/>
</dbReference>
<dbReference type="Proteomes" id="UP000029579">
    <property type="component" value="Unassembled WGS sequence"/>
</dbReference>
<gene>
    <name evidence="6" type="ORF">HMPREF1630_01935</name>
</gene>
<evidence type="ECO:0000256" key="3">
    <source>
        <dbReference type="ARBA" id="ARBA00022741"/>
    </source>
</evidence>
<keyword evidence="4" id="KW-0067">ATP-binding</keyword>
<dbReference type="InterPro" id="IPR003593">
    <property type="entry name" value="AAA+_ATPase"/>
</dbReference>
<protein>
    <submittedName>
        <fullName evidence="6">ABC transporter</fullName>
    </submittedName>
</protein>
<organism evidence="6 7">
    <name type="scientific">Anaerococcus lactolyticus S7-1-13</name>
    <dbReference type="NCBI Taxonomy" id="1284686"/>
    <lineage>
        <taxon>Bacteria</taxon>
        <taxon>Bacillati</taxon>
        <taxon>Bacillota</taxon>
        <taxon>Tissierellia</taxon>
        <taxon>Tissierellales</taxon>
        <taxon>Peptoniphilaceae</taxon>
        <taxon>Anaerococcus</taxon>
    </lineage>
</organism>
<feature type="domain" description="ABC transporter" evidence="5">
    <location>
        <begin position="4"/>
        <end position="223"/>
    </location>
</feature>
<evidence type="ECO:0000256" key="1">
    <source>
        <dbReference type="ARBA" id="ARBA00005417"/>
    </source>
</evidence>
<evidence type="ECO:0000313" key="6">
    <source>
        <dbReference type="EMBL" id="KGF04966.1"/>
    </source>
</evidence>
<proteinExistence type="inferred from homology"/>
<dbReference type="EMBL" id="JRMW01000023">
    <property type="protein sequence ID" value="KGF04966.1"/>
    <property type="molecule type" value="Genomic_DNA"/>
</dbReference>
<dbReference type="SMART" id="SM00382">
    <property type="entry name" value="AAA"/>
    <property type="match status" value="1"/>
</dbReference>
<dbReference type="GO" id="GO:0016887">
    <property type="term" value="F:ATP hydrolysis activity"/>
    <property type="evidence" value="ECO:0007669"/>
    <property type="project" value="InterPro"/>
</dbReference>
<name>A0A095X5J8_9FIRM</name>
<evidence type="ECO:0000256" key="4">
    <source>
        <dbReference type="ARBA" id="ARBA00022840"/>
    </source>
</evidence>
<dbReference type="OrthoDB" id="9806726at2"/>
<dbReference type="PROSITE" id="PS50893">
    <property type="entry name" value="ABC_TRANSPORTER_2"/>
    <property type="match status" value="1"/>
</dbReference>
<dbReference type="InterPro" id="IPR027417">
    <property type="entry name" value="P-loop_NTPase"/>
</dbReference>
<comment type="caution">
    <text evidence="6">The sequence shown here is derived from an EMBL/GenBank/DDBJ whole genome shotgun (WGS) entry which is preliminary data.</text>
</comment>
<sequence length="223" mass="25108">MKAIEIKDVTFAYNKIPVIKSCDFELEMGDLALILGGNGSGKSTLIKLMLGELRKDTGSIKILGKNIEDYKSYKDIGYVPQINIVNKISFPITCLELVSLNLYEDFGFIKIPKKAHYQKARDILTKMGMEEYINTPVNELSGGLAQRAMIAKAMINNPQILILDEPTAGVDKQSKANFFETIDILSEKFSITIVMVTHELKEMESLNLNMQKYEMVEGRLVRC</sequence>
<reference evidence="6 7" key="1">
    <citation type="submission" date="2014-07" db="EMBL/GenBank/DDBJ databases">
        <authorList>
            <person name="McCorrison J."/>
            <person name="Sanka R."/>
            <person name="Torralba M."/>
            <person name="Gillis M."/>
            <person name="Haft D.H."/>
            <person name="Methe B."/>
            <person name="Sutton G."/>
            <person name="Nelson K.E."/>
        </authorList>
    </citation>
    <scope>NUCLEOTIDE SEQUENCE [LARGE SCALE GENOMIC DNA]</scope>
    <source>
        <strain evidence="6 7">S7-1-13</strain>
    </source>
</reference>
<dbReference type="Pfam" id="PF00005">
    <property type="entry name" value="ABC_tran"/>
    <property type="match status" value="1"/>
</dbReference>
<dbReference type="InterPro" id="IPR050153">
    <property type="entry name" value="Metal_Ion_Import_ABC"/>
</dbReference>
<dbReference type="Gene3D" id="3.40.50.300">
    <property type="entry name" value="P-loop containing nucleotide triphosphate hydrolases"/>
    <property type="match status" value="1"/>
</dbReference>
<keyword evidence="2" id="KW-0813">Transport</keyword>
<evidence type="ECO:0000256" key="2">
    <source>
        <dbReference type="ARBA" id="ARBA00022448"/>
    </source>
</evidence>
<evidence type="ECO:0000259" key="5">
    <source>
        <dbReference type="PROSITE" id="PS50893"/>
    </source>
</evidence>
<comment type="similarity">
    <text evidence="1">Belongs to the ABC transporter superfamily.</text>
</comment>
<dbReference type="InterPro" id="IPR003439">
    <property type="entry name" value="ABC_transporter-like_ATP-bd"/>
</dbReference>
<dbReference type="eggNOG" id="COG1121">
    <property type="taxonomic scope" value="Bacteria"/>
</dbReference>
<accession>A0A095X5J8</accession>
<dbReference type="SUPFAM" id="SSF52540">
    <property type="entry name" value="P-loop containing nucleoside triphosphate hydrolases"/>
    <property type="match status" value="1"/>
</dbReference>
<evidence type="ECO:0000313" key="7">
    <source>
        <dbReference type="Proteomes" id="UP000029579"/>
    </source>
</evidence>
<dbReference type="PANTHER" id="PTHR42734">
    <property type="entry name" value="METAL TRANSPORT SYSTEM ATP-BINDING PROTEIN TM_0124-RELATED"/>
    <property type="match status" value="1"/>
</dbReference>
<keyword evidence="3" id="KW-0547">Nucleotide-binding</keyword>